<dbReference type="EMBL" id="FXBN01000001">
    <property type="protein sequence ID" value="SMH35589.1"/>
    <property type="molecule type" value="Genomic_DNA"/>
</dbReference>
<reference evidence="1 4" key="1">
    <citation type="submission" date="2014-12" db="EMBL/GenBank/DDBJ databases">
        <title>The genome sequence of Methanohalophilus portucalensis strain FDF1.</title>
        <authorList>
            <person name="Lai M.-C."/>
            <person name="Lai S.-J."/>
        </authorList>
    </citation>
    <scope>NUCLEOTIDE SEQUENCE [LARGE SCALE GENOMIC DNA]</scope>
    <source>
        <strain evidence="1 4">FDF-1</strain>
    </source>
</reference>
<name>A0A1L9C4W3_9EURY</name>
<organism evidence="1 4">
    <name type="scientific">Methanohalophilus portucalensis FDF-1</name>
    <dbReference type="NCBI Taxonomy" id="523843"/>
    <lineage>
        <taxon>Archaea</taxon>
        <taxon>Methanobacteriati</taxon>
        <taxon>Methanobacteriota</taxon>
        <taxon>Stenosarchaea group</taxon>
        <taxon>Methanomicrobia</taxon>
        <taxon>Methanosarcinales</taxon>
        <taxon>Methanosarcinaceae</taxon>
        <taxon>Methanohalophilus</taxon>
    </lineage>
</organism>
<keyword evidence="5" id="KW-1185">Reference proteome</keyword>
<evidence type="ECO:0000313" key="5">
    <source>
        <dbReference type="Proteomes" id="UP000193969"/>
    </source>
</evidence>
<evidence type="ECO:0000313" key="2">
    <source>
        <dbReference type="EMBL" id="RNI13610.1"/>
    </source>
</evidence>
<reference evidence="5" key="3">
    <citation type="submission" date="2017-04" db="EMBL/GenBank/DDBJ databases">
        <authorList>
            <person name="Varghese N."/>
            <person name="Submissions S."/>
        </authorList>
    </citation>
    <scope>NUCLEOTIDE SEQUENCE [LARGE SCALE GENOMIC DNA]</scope>
    <source>
        <strain evidence="5">FDF-1</strain>
    </source>
</reference>
<sequence length="248" mass="28276">MSSYEKMSEIINFSLDELRVITRYLHEREDTDNPTTVLIGGWAVDSYNPWYGSVDIDLITNNSTRNSLNYYLRKERDFVPYRLPGQPRSVKKVTKAGSVIIDFATREKLFPFEGTHEYLDFSILDGNTETRAIRGNIEMAVPNRATLIVLKLKAVWDRNNRISQRKSYDIEWESGKLVKDYADILALIDPNNGGNDVEISVLGKFMNTYPFLKESLASVSESDDGIEKYGRMPESTAKTIIGQILSLI</sequence>
<evidence type="ECO:0000313" key="3">
    <source>
        <dbReference type="EMBL" id="SMH35589.1"/>
    </source>
</evidence>
<proteinExistence type="predicted"/>
<dbReference type="EMBL" id="JWTK01000002">
    <property type="protein sequence ID" value="OJH49534.1"/>
    <property type="molecule type" value="Genomic_DNA"/>
</dbReference>
<evidence type="ECO:0000313" key="1">
    <source>
        <dbReference type="EMBL" id="OJH49534.1"/>
    </source>
</evidence>
<dbReference type="Proteomes" id="UP000278252">
    <property type="component" value="Unassembled WGS sequence"/>
</dbReference>
<gene>
    <name evidence="2" type="ORF">EFE41_03275</name>
    <name evidence="1" type="ORF">MPF_0322</name>
    <name evidence="3" type="ORF">SAMN06264941_1013</name>
</gene>
<dbReference type="RefSeq" id="WP_072358424.1">
    <property type="nucleotide sequence ID" value="NZ_FXBN01000001.1"/>
</dbReference>
<reference evidence="2 6" key="4">
    <citation type="submission" date="2018-10" db="EMBL/GenBank/DDBJ databases">
        <title>Cultivation of a novel Methanohalophilus strain from Kebrit Deep of the Red Sea and a genomic comparison of members of the genus Methanohalophilus.</title>
        <authorList>
            <person name="Guan Y."/>
            <person name="Ngugi D.K."/>
            <person name="Stingl U."/>
        </authorList>
    </citation>
    <scope>NUCLEOTIDE SEQUENCE [LARGE SCALE GENOMIC DNA]</scope>
    <source>
        <strain evidence="2 6">DSM 7471</strain>
    </source>
</reference>
<evidence type="ECO:0000313" key="6">
    <source>
        <dbReference type="Proteomes" id="UP000278252"/>
    </source>
</evidence>
<dbReference type="EMBL" id="RJJH01000001">
    <property type="protein sequence ID" value="RNI13610.1"/>
    <property type="molecule type" value="Genomic_DNA"/>
</dbReference>
<dbReference type="AlphaFoldDB" id="A0A1L9C4W3"/>
<reference evidence="3" key="2">
    <citation type="submission" date="2017-04" db="EMBL/GenBank/DDBJ databases">
        <authorList>
            <person name="Afonso C.L."/>
            <person name="Miller P.J."/>
            <person name="Scott M.A."/>
            <person name="Spackman E."/>
            <person name="Goraichik I."/>
            <person name="Dimitrov K.M."/>
            <person name="Suarez D.L."/>
            <person name="Swayne D.E."/>
        </authorList>
    </citation>
    <scope>NUCLEOTIDE SEQUENCE [LARGE SCALE GENOMIC DNA]</scope>
    <source>
        <strain evidence="3">FDF-1</strain>
    </source>
</reference>
<dbReference type="STRING" id="523843.SAMN06264941_1013"/>
<protein>
    <submittedName>
        <fullName evidence="1">Uncharacterized protein</fullName>
    </submittedName>
</protein>
<dbReference type="Proteomes" id="UP000185713">
    <property type="component" value="Unassembled WGS sequence"/>
</dbReference>
<evidence type="ECO:0000313" key="4">
    <source>
        <dbReference type="Proteomes" id="UP000185713"/>
    </source>
</evidence>
<dbReference type="OrthoDB" id="146522at2157"/>
<dbReference type="Proteomes" id="UP000193969">
    <property type="component" value="Unassembled WGS sequence"/>
</dbReference>
<accession>A0A1L9C4W3</accession>